<dbReference type="AlphaFoldDB" id="A0AAU7VN85"/>
<dbReference type="EMBL" id="CP158367">
    <property type="protein sequence ID" value="XBX75554.1"/>
    <property type="molecule type" value="Genomic_DNA"/>
</dbReference>
<name>A0AAU7VN85_9FIRM</name>
<keyword evidence="4 6" id="KW-1133">Transmembrane helix</keyword>
<proteinExistence type="inferred from homology"/>
<comment type="subcellular location">
    <subcellularLocation>
        <location evidence="1 6">Cell membrane</location>
        <topology evidence="1 6">Multi-pass membrane protein</topology>
    </subcellularLocation>
</comment>
<dbReference type="RefSeq" id="WP_350344298.1">
    <property type="nucleotide sequence ID" value="NZ_CP158367.1"/>
</dbReference>
<evidence type="ECO:0000256" key="5">
    <source>
        <dbReference type="ARBA" id="ARBA00023136"/>
    </source>
</evidence>
<feature type="domain" description="VTT" evidence="7">
    <location>
        <begin position="65"/>
        <end position="182"/>
    </location>
</feature>
<evidence type="ECO:0000256" key="6">
    <source>
        <dbReference type="RuleBase" id="RU366058"/>
    </source>
</evidence>
<dbReference type="PANTHER" id="PTHR12677">
    <property type="entry name" value="GOLGI APPARATUS MEMBRANE PROTEIN TVP38-RELATED"/>
    <property type="match status" value="1"/>
</dbReference>
<reference evidence="8" key="2">
    <citation type="submission" date="2024-06" db="EMBL/GenBank/DDBJ databases">
        <authorList>
            <person name="Petrova K.O."/>
            <person name="Toshchakov S.V."/>
            <person name="Boltjanskaja Y.V."/>
            <person name="Kevbrin V."/>
        </authorList>
    </citation>
    <scope>NUCLEOTIDE SEQUENCE</scope>
    <source>
        <strain evidence="8">Z-910T</strain>
    </source>
</reference>
<evidence type="ECO:0000256" key="2">
    <source>
        <dbReference type="ARBA" id="ARBA00022475"/>
    </source>
</evidence>
<feature type="transmembrane region" description="Helical" evidence="6">
    <location>
        <begin position="80"/>
        <end position="102"/>
    </location>
</feature>
<evidence type="ECO:0000256" key="4">
    <source>
        <dbReference type="ARBA" id="ARBA00022989"/>
    </source>
</evidence>
<keyword evidence="5 6" id="KW-0472">Membrane</keyword>
<dbReference type="InterPro" id="IPR032816">
    <property type="entry name" value="VTT_dom"/>
</dbReference>
<dbReference type="InterPro" id="IPR015414">
    <property type="entry name" value="TMEM64"/>
</dbReference>
<gene>
    <name evidence="8" type="ORF">PRVXT_000691</name>
</gene>
<sequence>MKKRTIANLKYIIFTFVTVLFLLYVATQTRGNLENLTEFFYQQRANPWTPVIYIAVYILFVLVALPASALTLLAGPLFGFFRGLLFVLIGFNVSAHLCFVISRKLGREKVEKLIDANGKMKKYSDKIGEHGFMVMFYLRLIPIFPYALLNYISGLSVISFKEYALATFLGKLPFLAVMVYFSTTVADARENPMGVVISIALMALMLLIVNFVRKKIKIVN</sequence>
<dbReference type="PANTHER" id="PTHR12677:SF59">
    <property type="entry name" value="GOLGI APPARATUS MEMBRANE PROTEIN TVP38-RELATED"/>
    <property type="match status" value="1"/>
</dbReference>
<organism evidence="8">
    <name type="scientific">Proteinivorax tanatarense</name>
    <dbReference type="NCBI Taxonomy" id="1260629"/>
    <lineage>
        <taxon>Bacteria</taxon>
        <taxon>Bacillati</taxon>
        <taxon>Bacillota</taxon>
        <taxon>Clostridia</taxon>
        <taxon>Eubacteriales</taxon>
        <taxon>Proteinivoracaceae</taxon>
        <taxon>Proteinivorax</taxon>
    </lineage>
</organism>
<evidence type="ECO:0000313" key="8">
    <source>
        <dbReference type="EMBL" id="XBX75554.1"/>
    </source>
</evidence>
<feature type="transmembrane region" description="Helical" evidence="6">
    <location>
        <begin position="51"/>
        <end position="73"/>
    </location>
</feature>
<protein>
    <recommendedName>
        <fullName evidence="6">TVP38/TMEM64 family membrane protein</fullName>
    </recommendedName>
</protein>
<dbReference type="GO" id="GO:0005886">
    <property type="term" value="C:plasma membrane"/>
    <property type="evidence" value="ECO:0007669"/>
    <property type="project" value="UniProtKB-SubCell"/>
</dbReference>
<evidence type="ECO:0000256" key="3">
    <source>
        <dbReference type="ARBA" id="ARBA00022692"/>
    </source>
</evidence>
<feature type="transmembrane region" description="Helical" evidence="6">
    <location>
        <begin position="130"/>
        <end position="151"/>
    </location>
</feature>
<feature type="transmembrane region" description="Helical" evidence="6">
    <location>
        <begin position="163"/>
        <end position="181"/>
    </location>
</feature>
<keyword evidence="2 6" id="KW-1003">Cell membrane</keyword>
<evidence type="ECO:0000256" key="1">
    <source>
        <dbReference type="ARBA" id="ARBA00004651"/>
    </source>
</evidence>
<comment type="similarity">
    <text evidence="6">Belongs to the TVP38/TMEM64 family.</text>
</comment>
<evidence type="ECO:0000259" key="7">
    <source>
        <dbReference type="Pfam" id="PF09335"/>
    </source>
</evidence>
<keyword evidence="3 6" id="KW-0812">Transmembrane</keyword>
<dbReference type="Pfam" id="PF09335">
    <property type="entry name" value="VTT_dom"/>
    <property type="match status" value="1"/>
</dbReference>
<reference evidence="8" key="1">
    <citation type="journal article" date="2013" name="Extremophiles">
        <title>Proteinivorax tanatarense gen. nov., sp. nov., an anaerobic, haloalkaliphilic, proteolytic bacterium isolated from a decaying algal bloom, and proposal of Proteinivoraceae fam. nov.</title>
        <authorList>
            <person name="Kevbrin V."/>
            <person name="Boltyanskaya Y."/>
            <person name="Zhilina T."/>
            <person name="Kolganova T."/>
            <person name="Lavrentjeva E."/>
            <person name="Kuznetsov B."/>
        </authorList>
    </citation>
    <scope>NUCLEOTIDE SEQUENCE</scope>
    <source>
        <strain evidence="8">Z-910T</strain>
    </source>
</reference>
<accession>A0AAU7VN85</accession>
<feature type="transmembrane region" description="Helical" evidence="6">
    <location>
        <begin position="193"/>
        <end position="212"/>
    </location>
</feature>